<evidence type="ECO:0000313" key="3">
    <source>
        <dbReference type="Proteomes" id="UP001244207"/>
    </source>
</evidence>
<dbReference type="GeneID" id="85386767"/>
<reference evidence="2" key="1">
    <citation type="submission" date="2021-12" db="EMBL/GenBank/DDBJ databases">
        <title>Comparative genomics, transcriptomics and evolutionary studies reveal genomic signatures of adaptation to plant cell wall in hemibiotrophic fungi.</title>
        <authorList>
            <consortium name="DOE Joint Genome Institute"/>
            <person name="Baroncelli R."/>
            <person name="Diaz J.F."/>
            <person name="Benocci T."/>
            <person name="Peng M."/>
            <person name="Battaglia E."/>
            <person name="Haridas S."/>
            <person name="Andreopoulos W."/>
            <person name="Labutti K."/>
            <person name="Pangilinan J."/>
            <person name="Floch G.L."/>
            <person name="Makela M.R."/>
            <person name="Henrissat B."/>
            <person name="Grigoriev I.V."/>
            <person name="Crouch J.A."/>
            <person name="De Vries R.P."/>
            <person name="Sukno S.A."/>
            <person name="Thon M.R."/>
        </authorList>
    </citation>
    <scope>NUCLEOTIDE SEQUENCE</scope>
    <source>
        <strain evidence="2">CBS 112980</strain>
    </source>
</reference>
<proteinExistence type="predicted"/>
<organism evidence="2 3">
    <name type="scientific">Glomerella acutata</name>
    <name type="common">Colletotrichum acutatum</name>
    <dbReference type="NCBI Taxonomy" id="27357"/>
    <lineage>
        <taxon>Eukaryota</taxon>
        <taxon>Fungi</taxon>
        <taxon>Dikarya</taxon>
        <taxon>Ascomycota</taxon>
        <taxon>Pezizomycotina</taxon>
        <taxon>Sordariomycetes</taxon>
        <taxon>Hypocreomycetidae</taxon>
        <taxon>Glomerellales</taxon>
        <taxon>Glomerellaceae</taxon>
        <taxon>Colletotrichum</taxon>
        <taxon>Colletotrichum acutatum species complex</taxon>
    </lineage>
</organism>
<comment type="caution">
    <text evidence="2">The sequence shown here is derived from an EMBL/GenBank/DDBJ whole genome shotgun (WGS) entry which is preliminary data.</text>
</comment>
<evidence type="ECO:0000256" key="1">
    <source>
        <dbReference type="SAM" id="MobiDB-lite"/>
    </source>
</evidence>
<dbReference type="EMBL" id="JAHMHS010000070">
    <property type="protein sequence ID" value="KAK1723060.1"/>
    <property type="molecule type" value="Genomic_DNA"/>
</dbReference>
<sequence length="161" mass="17647">MPFVNPTTVPLSCMKECVALTSAMANPGLHDSLMSIIVNKCKPGPLSQATRPSTRTDLFPSLTGGRTLIFTRGSMAANPVANTGSPVGPPAAPLPFSLQTSQDVREIQEESNKRKKPPRKLDSEKCQLCRQHKLKVFRSPSKRLLCPACTTERLWLRSENC</sequence>
<feature type="region of interest" description="Disordered" evidence="1">
    <location>
        <begin position="79"/>
        <end position="123"/>
    </location>
</feature>
<dbReference type="AlphaFoldDB" id="A0AAD8XH14"/>
<evidence type="ECO:0000313" key="2">
    <source>
        <dbReference type="EMBL" id="KAK1723060.1"/>
    </source>
</evidence>
<name>A0AAD8XH14_GLOAC</name>
<keyword evidence="3" id="KW-1185">Reference proteome</keyword>
<feature type="compositionally biased region" description="Basic and acidic residues" evidence="1">
    <location>
        <begin position="103"/>
        <end position="112"/>
    </location>
</feature>
<gene>
    <name evidence="2" type="ORF">BDZ83DRAFT_405531</name>
</gene>
<protein>
    <submittedName>
        <fullName evidence="2">Uncharacterized protein</fullName>
    </submittedName>
</protein>
<dbReference type="RefSeq" id="XP_060363115.1">
    <property type="nucleotide sequence ID" value="XM_060502868.1"/>
</dbReference>
<dbReference type="Proteomes" id="UP001244207">
    <property type="component" value="Unassembled WGS sequence"/>
</dbReference>
<accession>A0AAD8XH14</accession>